<proteinExistence type="predicted"/>
<gene>
    <name evidence="1" type="ORF">JY651_00880</name>
</gene>
<evidence type="ECO:0000313" key="1">
    <source>
        <dbReference type="EMBL" id="QSQ23571.1"/>
    </source>
</evidence>
<name>A0ABX7NYQ9_9BACT</name>
<reference evidence="1 2" key="1">
    <citation type="submission" date="2021-02" db="EMBL/GenBank/DDBJ databases">
        <title>De Novo genome assembly of isolated myxobacteria.</title>
        <authorList>
            <person name="Stevens D.C."/>
        </authorList>
    </citation>
    <scope>NUCLEOTIDE SEQUENCE [LARGE SCALE GENOMIC DNA]</scope>
    <source>
        <strain evidence="2">SCPEA02</strain>
    </source>
</reference>
<dbReference type="Proteomes" id="UP000662747">
    <property type="component" value="Chromosome"/>
</dbReference>
<sequence length="241" mass="27455">MNRLAPALRARLEPLDSLLGARASLAPDRARALTPCELAERITAGQGDEACLRAFVEGLRATVEALAEDFPDNIFWDLDYLARCLWEAGAPGDMEAFARRVVALCHGFGVRSELRFRYAHDFVFGYDWARWVMREPEQRAAIRPFDATFFDYLEGRRQELLVLVARDDTKYSQLKGAKFRNPFGFSREPEEEARLHQALAREDLIPVKAWRMDGDPRWHLPFADLRTKAANRLGLSRGSAS</sequence>
<keyword evidence="2" id="KW-1185">Reference proteome</keyword>
<accession>A0ABX7NYQ9</accession>
<dbReference type="EMBL" id="CP071090">
    <property type="protein sequence ID" value="QSQ23571.1"/>
    <property type="molecule type" value="Genomic_DNA"/>
</dbReference>
<protein>
    <submittedName>
        <fullName evidence="1">Ferrochelatase</fullName>
    </submittedName>
</protein>
<organism evidence="1 2">
    <name type="scientific">Pyxidicoccus parkwayensis</name>
    <dbReference type="NCBI Taxonomy" id="2813578"/>
    <lineage>
        <taxon>Bacteria</taxon>
        <taxon>Pseudomonadati</taxon>
        <taxon>Myxococcota</taxon>
        <taxon>Myxococcia</taxon>
        <taxon>Myxococcales</taxon>
        <taxon>Cystobacterineae</taxon>
        <taxon>Myxococcaceae</taxon>
        <taxon>Pyxidicoccus</taxon>
    </lineage>
</organism>
<evidence type="ECO:0000313" key="2">
    <source>
        <dbReference type="Proteomes" id="UP000662747"/>
    </source>
</evidence>
<dbReference type="RefSeq" id="WP_206725143.1">
    <property type="nucleotide sequence ID" value="NZ_CP071090.1"/>
</dbReference>